<feature type="compositionally biased region" description="Polar residues" evidence="1">
    <location>
        <begin position="25"/>
        <end position="40"/>
    </location>
</feature>
<accession>A0ABM0M976</accession>
<proteinExistence type="predicted"/>
<dbReference type="RefSeq" id="XP_006816567.1">
    <property type="nucleotide sequence ID" value="XM_006816504.1"/>
</dbReference>
<protein>
    <submittedName>
        <fullName evidence="3">Uncharacterized protein LOC102809039</fullName>
    </submittedName>
</protein>
<sequence length="1196" mass="132573">MPTSSRAVTVAPSKRMPSSRPLPKRTTSNARATRGNSAKGASTRIPIPVSDNKQDDDKKKEQATQKMSKVRRVPDFNKLHKNWNTKLQIGKACTKKPMTQVHEFDLTKPGTKFHPAVCRDLLTDEGTEAEKDEDFFELDQDALNSIVDSRALQEREDSKRPTIATDRVRERHKESGFPFQIKPISEESPTRQVLGSLSAGTVNNNNRNIEKKPSPVTKEIVKRKEDPIKANREAKSLADQQKDSGIDFESDNSALASILNNQGVDFFKQRPKAFTRQTMGNLPRYERLSVYNRKSQNTDNIYKEFWEHTYKRLTMTGSNISTKPVATGEDNILYHIALRVLNPKVSLLQEQSISTASPNLPVRKTKYNITKKPQAFVSPNTKGPVKWADLLTSPENDKAFKENSLPMMNDDTKDYCTPYSMIQQEKQQHELAAREEDLKHLREVEEAERLLELEIKQLEQNDLLNVPLLMKNGQEPSQPNIASCAWGTPNQTSSAVAMMTQSTHIPSSLNHSPGSHCSTRQYEQQNTFSTVAATPTNHAVALNKTPQNMNLNQQQHQSIGGENENLMYSHGSDKQFQDHNYRNQPTSLQSSSYHKTISAIPQHGLGGSQPVYQNVNLMYTHGSQQQFQDHNQPTTLLTSQCHEKIPSVSQYSLTGLLHTNIDPLANPCEPHLSDSAMRPLFHHASAPDHLYQQSLYHNQHQASNSVFSSCTGSILNSNGYSEKARLYEAHVSNDKLYSLPSHAQTSDLRLSSYGSSAFKSSAGMQLPTTAHVNTVSSVLSPVSSPKVTASKKSDFNQTSTAFKPINLFPSDTLSSVKSDLEHGTSRPLNAWNPATNAITTGQQHPVSTDESQTSKTLTQIPSNIAAVSSQMATTSSNFYQQPYIDTKQETKALKDKSYLFNQTQESKNSESFSLVPSSVSQQIAVATTTSTPWTAIHSTAKSLQRSIHTPKPIVAGKTTLSRYLPQTPSFSKHAYADIDLPIRTPLAMQSCSQLVTKEPIPLSLSVDSPAVRPISPEARTTIFHDNRLPVSEKNNFPLDHSSADKDHAVQSYKAETSAWSSNRFTSGGLNKACSPESKSSVCSAPGLYNQKRIQGSLSLGANMRSKSPVGLHSLKHRTIGNQHFHDALLDSEVALSTCRSLSKFSAKPRVERNFMNPVAKILDGGDDMHFIPIKEVFTNQALIPDGSAFSTYTGVS</sequence>
<keyword evidence="2" id="KW-1185">Reference proteome</keyword>
<dbReference type="GeneID" id="102809039"/>
<reference evidence="3" key="1">
    <citation type="submission" date="2025-08" db="UniProtKB">
        <authorList>
            <consortium name="RefSeq"/>
        </authorList>
    </citation>
    <scope>IDENTIFICATION</scope>
    <source>
        <tissue evidence="3">Testes</tissue>
    </source>
</reference>
<name>A0ABM0M976_SACKO</name>
<feature type="region of interest" description="Disordered" evidence="1">
    <location>
        <begin position="153"/>
        <end position="175"/>
    </location>
</feature>
<evidence type="ECO:0000313" key="2">
    <source>
        <dbReference type="Proteomes" id="UP000694865"/>
    </source>
</evidence>
<gene>
    <name evidence="3" type="primary">LOC102809039</name>
</gene>
<evidence type="ECO:0000256" key="1">
    <source>
        <dbReference type="SAM" id="MobiDB-lite"/>
    </source>
</evidence>
<feature type="region of interest" description="Disordered" evidence="1">
    <location>
        <begin position="223"/>
        <end position="246"/>
    </location>
</feature>
<organism evidence="2 3">
    <name type="scientific">Saccoglossus kowalevskii</name>
    <name type="common">Acorn worm</name>
    <dbReference type="NCBI Taxonomy" id="10224"/>
    <lineage>
        <taxon>Eukaryota</taxon>
        <taxon>Metazoa</taxon>
        <taxon>Hemichordata</taxon>
        <taxon>Enteropneusta</taxon>
        <taxon>Harrimaniidae</taxon>
        <taxon>Saccoglossus</taxon>
    </lineage>
</organism>
<dbReference type="Proteomes" id="UP000694865">
    <property type="component" value="Unplaced"/>
</dbReference>
<feature type="compositionally biased region" description="Basic and acidic residues" evidence="1">
    <location>
        <begin position="52"/>
        <end position="63"/>
    </location>
</feature>
<feature type="compositionally biased region" description="Basic and acidic residues" evidence="1">
    <location>
        <begin position="223"/>
        <end position="245"/>
    </location>
</feature>
<feature type="region of interest" description="Disordered" evidence="1">
    <location>
        <begin position="1"/>
        <end position="69"/>
    </location>
</feature>
<evidence type="ECO:0000313" key="3">
    <source>
        <dbReference type="RefSeq" id="XP_006816567.1"/>
    </source>
</evidence>